<proteinExistence type="predicted"/>
<name>A0AAV4Y7P9_CAEEX</name>
<protein>
    <submittedName>
        <fullName evidence="1">Uncharacterized protein</fullName>
    </submittedName>
</protein>
<dbReference type="Proteomes" id="UP001054945">
    <property type="component" value="Unassembled WGS sequence"/>
</dbReference>
<gene>
    <name evidence="1" type="ORF">CEXT_12771</name>
</gene>
<dbReference type="EMBL" id="BPLR01001542">
    <property type="protein sequence ID" value="GIZ03038.1"/>
    <property type="molecule type" value="Genomic_DNA"/>
</dbReference>
<evidence type="ECO:0000313" key="2">
    <source>
        <dbReference type="Proteomes" id="UP001054945"/>
    </source>
</evidence>
<accession>A0AAV4Y7P9</accession>
<reference evidence="1 2" key="1">
    <citation type="submission" date="2021-06" db="EMBL/GenBank/DDBJ databases">
        <title>Caerostris extrusa draft genome.</title>
        <authorList>
            <person name="Kono N."/>
            <person name="Arakawa K."/>
        </authorList>
    </citation>
    <scope>NUCLEOTIDE SEQUENCE [LARGE SCALE GENOMIC DNA]</scope>
</reference>
<comment type="caution">
    <text evidence="1">The sequence shown here is derived from an EMBL/GenBank/DDBJ whole genome shotgun (WGS) entry which is preliminary data.</text>
</comment>
<organism evidence="1 2">
    <name type="scientific">Caerostris extrusa</name>
    <name type="common">Bark spider</name>
    <name type="synonym">Caerostris bankana</name>
    <dbReference type="NCBI Taxonomy" id="172846"/>
    <lineage>
        <taxon>Eukaryota</taxon>
        <taxon>Metazoa</taxon>
        <taxon>Ecdysozoa</taxon>
        <taxon>Arthropoda</taxon>
        <taxon>Chelicerata</taxon>
        <taxon>Arachnida</taxon>
        <taxon>Araneae</taxon>
        <taxon>Araneomorphae</taxon>
        <taxon>Entelegynae</taxon>
        <taxon>Araneoidea</taxon>
        <taxon>Araneidae</taxon>
        <taxon>Caerostris</taxon>
    </lineage>
</organism>
<dbReference type="AlphaFoldDB" id="A0AAV4Y7P9"/>
<evidence type="ECO:0000313" key="1">
    <source>
        <dbReference type="EMBL" id="GIZ03038.1"/>
    </source>
</evidence>
<keyword evidence="2" id="KW-1185">Reference proteome</keyword>
<sequence length="551" mass="63840">MKFARESEGFEVSHERLPPPTLEERQNILFRNSMGKQQKILNKMYFNILIKTTIHMKQVLALQIQLAITHLLTYILEYIRLLKECLTMALSKMYFNINIDRTFHMKLLTNLETPTLNLSEITHLLTYCLEIIPLLMRHLNISLNKMHFNNTINPTFHMKLVFNMEAQLKYPFTNAVPVKYSLTQEAPKYGSQQNVLQHHYQPNISYERGLYPEIPVRNYPISDTFPGKYSVTDESPKYGTQQNEFQHQYQTSIPHETAFTLIIQLEVIGQLINFLIKMPLQKKHLNIASFQSKFQIKMYINCLKKVHFSMNHLGVTSLMKIPLKMIFLNKSSKREYFTDKSFKEQPVLYKVPNIAPIPDQSSKIGQISKESPKNSYFIDKSIKRGAFVNEPFEKGFITGKINEGDNLLPSKDAEDSKQNSVLKKSPVSFNEGHITNEDSKDIHFADKTEGIQVNKNSYENKLQGTNLDIELHNSTHFASNESMANQNDTKTPNARDVEFKRTNSESEIKNAASEVESRRNNVKLDLENADFKADENKIRLSNYFGSFDSKR</sequence>